<dbReference type="EMBL" id="QOHO01000049">
    <property type="protein sequence ID" value="RFZ78034.1"/>
    <property type="molecule type" value="Genomic_DNA"/>
</dbReference>
<dbReference type="Pfam" id="PF00892">
    <property type="entry name" value="EamA"/>
    <property type="match status" value="2"/>
</dbReference>
<proteinExistence type="inferred from homology"/>
<comment type="similarity">
    <text evidence="2">Belongs to the EamA transporter family.</text>
</comment>
<reference evidence="8 9" key="1">
    <citation type="submission" date="2018-07" db="EMBL/GenBank/DDBJ databases">
        <title>New species, Clostridium PI-S10-A1B.</title>
        <authorList>
            <person name="Krishna G."/>
            <person name="Summeta K."/>
            <person name="Shikha S."/>
            <person name="Prabhu P.B."/>
            <person name="Suresh K."/>
        </authorList>
    </citation>
    <scope>NUCLEOTIDE SEQUENCE [LARGE SCALE GENOMIC DNA]</scope>
    <source>
        <strain evidence="8 9">PI-S10-A1B</strain>
    </source>
</reference>
<dbReference type="InterPro" id="IPR050638">
    <property type="entry name" value="AA-Vitamin_Transporters"/>
</dbReference>
<feature type="domain" description="EamA" evidence="7">
    <location>
        <begin position="167"/>
        <end position="299"/>
    </location>
</feature>
<dbReference type="PANTHER" id="PTHR32322:SF2">
    <property type="entry name" value="EAMA DOMAIN-CONTAINING PROTEIN"/>
    <property type="match status" value="1"/>
</dbReference>
<dbReference type="InterPro" id="IPR037185">
    <property type="entry name" value="EmrE-like"/>
</dbReference>
<feature type="transmembrane region" description="Helical" evidence="6">
    <location>
        <begin position="195"/>
        <end position="213"/>
    </location>
</feature>
<dbReference type="InterPro" id="IPR000620">
    <property type="entry name" value="EamA_dom"/>
</dbReference>
<feature type="transmembrane region" description="Helical" evidence="6">
    <location>
        <begin position="167"/>
        <end position="183"/>
    </location>
</feature>
<evidence type="ECO:0000313" key="9">
    <source>
        <dbReference type="Proteomes" id="UP000260680"/>
    </source>
</evidence>
<evidence type="ECO:0000256" key="4">
    <source>
        <dbReference type="ARBA" id="ARBA00022989"/>
    </source>
</evidence>
<dbReference type="AlphaFoldDB" id="A0A3E2NAR9"/>
<gene>
    <name evidence="8" type="ORF">DS742_15715</name>
</gene>
<comment type="caution">
    <text evidence="8">The sequence shown here is derived from an EMBL/GenBank/DDBJ whole genome shotgun (WGS) entry which is preliminary data.</text>
</comment>
<keyword evidence="5 6" id="KW-0472">Membrane</keyword>
<feature type="transmembrane region" description="Helical" evidence="6">
    <location>
        <begin position="46"/>
        <end position="65"/>
    </location>
</feature>
<dbReference type="PANTHER" id="PTHR32322">
    <property type="entry name" value="INNER MEMBRANE TRANSPORTER"/>
    <property type="match status" value="1"/>
</dbReference>
<feature type="transmembrane region" description="Helical" evidence="6">
    <location>
        <begin position="139"/>
        <end position="155"/>
    </location>
</feature>
<keyword evidence="3 6" id="KW-0812">Transmembrane</keyword>
<keyword evidence="4 6" id="KW-1133">Transmembrane helix</keyword>
<evidence type="ECO:0000259" key="7">
    <source>
        <dbReference type="Pfam" id="PF00892"/>
    </source>
</evidence>
<comment type="subcellular location">
    <subcellularLocation>
        <location evidence="1">Membrane</location>
        <topology evidence="1">Multi-pass membrane protein</topology>
    </subcellularLocation>
</comment>
<dbReference type="SUPFAM" id="SSF103481">
    <property type="entry name" value="Multidrug resistance efflux transporter EmrE"/>
    <property type="match status" value="2"/>
</dbReference>
<dbReference type="OrthoDB" id="9810818at2"/>
<feature type="domain" description="EamA" evidence="7">
    <location>
        <begin position="15"/>
        <end position="153"/>
    </location>
</feature>
<feature type="transmembrane region" description="Helical" evidence="6">
    <location>
        <begin position="225"/>
        <end position="246"/>
    </location>
</feature>
<accession>A0A3E2NAR9</accession>
<feature type="transmembrane region" description="Helical" evidence="6">
    <location>
        <begin position="85"/>
        <end position="105"/>
    </location>
</feature>
<sequence length="303" mass="32329">MTAMKMTVNKSLGRGSVFTISGGVLWGISGTCGQYLLQVKGLASDWLVPVRLLCAGLLLLFFCFLKQGKQIFAPYKDGKDTRDLLIFGMVGMSMCQYTYFTAIGYSNAGTATVHQYIGPVLIMLYVSARAGKIPEKHELLAAALAMAGTFLLATHGKPGSLAISDQALFWGLCSAAALAVYTTQPGRLLKKYGSMVIAAWGMLIGGILLSLIFRPWEKTVPLDPAAAAFMGIIILFGTVIAFACYLEGVNCVGPKKGSLLASVEPVSATVFSVLFMGVNFGFMDLFGFVCIISTVFLLTSGKE</sequence>
<evidence type="ECO:0000256" key="3">
    <source>
        <dbReference type="ARBA" id="ARBA00022692"/>
    </source>
</evidence>
<evidence type="ECO:0000313" key="8">
    <source>
        <dbReference type="EMBL" id="RFZ78034.1"/>
    </source>
</evidence>
<evidence type="ECO:0000256" key="2">
    <source>
        <dbReference type="ARBA" id="ARBA00007362"/>
    </source>
</evidence>
<feature type="transmembrane region" description="Helical" evidence="6">
    <location>
        <begin position="282"/>
        <end position="299"/>
    </location>
</feature>
<organism evidence="8 9">
    <name type="scientific">Lacrimispora amygdalina</name>
    <dbReference type="NCBI Taxonomy" id="253257"/>
    <lineage>
        <taxon>Bacteria</taxon>
        <taxon>Bacillati</taxon>
        <taxon>Bacillota</taxon>
        <taxon>Clostridia</taxon>
        <taxon>Lachnospirales</taxon>
        <taxon>Lachnospiraceae</taxon>
        <taxon>Lacrimispora</taxon>
    </lineage>
</organism>
<name>A0A3E2NAR9_9FIRM</name>
<evidence type="ECO:0000256" key="6">
    <source>
        <dbReference type="SAM" id="Phobius"/>
    </source>
</evidence>
<evidence type="ECO:0000256" key="1">
    <source>
        <dbReference type="ARBA" id="ARBA00004141"/>
    </source>
</evidence>
<feature type="transmembrane region" description="Helical" evidence="6">
    <location>
        <begin position="111"/>
        <end position="127"/>
    </location>
</feature>
<dbReference type="Proteomes" id="UP000260680">
    <property type="component" value="Unassembled WGS sequence"/>
</dbReference>
<dbReference type="GO" id="GO:0016020">
    <property type="term" value="C:membrane"/>
    <property type="evidence" value="ECO:0007669"/>
    <property type="project" value="UniProtKB-SubCell"/>
</dbReference>
<protein>
    <submittedName>
        <fullName evidence="8">EamA family transporter</fullName>
    </submittedName>
</protein>
<evidence type="ECO:0000256" key="5">
    <source>
        <dbReference type="ARBA" id="ARBA00023136"/>
    </source>
</evidence>